<proteinExistence type="predicted"/>
<dbReference type="KEGG" id="lvi:G7068_14505"/>
<reference evidence="1 2" key="1">
    <citation type="submission" date="2020-03" db="EMBL/GenBank/DDBJ databases">
        <title>Leucobacter sp. nov., isolated from beetles.</title>
        <authorList>
            <person name="Hyun D.-W."/>
            <person name="Bae J.-W."/>
        </authorList>
    </citation>
    <scope>NUCLEOTIDE SEQUENCE [LARGE SCALE GENOMIC DNA]</scope>
    <source>
        <strain evidence="1 2">HDW9C</strain>
    </source>
</reference>
<dbReference type="AlphaFoldDB" id="A0A6G7XIL6"/>
<evidence type="ECO:0000313" key="2">
    <source>
        <dbReference type="Proteomes" id="UP000502677"/>
    </source>
</evidence>
<evidence type="ECO:0000313" key="1">
    <source>
        <dbReference type="EMBL" id="QIK64279.1"/>
    </source>
</evidence>
<accession>A0A6G7XIL6</accession>
<dbReference type="Proteomes" id="UP000502677">
    <property type="component" value="Chromosome"/>
</dbReference>
<protein>
    <recommendedName>
        <fullName evidence="3">5-methyltetrahydropteroyltriglutamate--homocysteine methyltransferase</fullName>
    </recommendedName>
</protein>
<dbReference type="EMBL" id="CP049863">
    <property type="protein sequence ID" value="QIK64279.1"/>
    <property type="molecule type" value="Genomic_DNA"/>
</dbReference>
<dbReference type="RefSeq" id="WP_166292612.1">
    <property type="nucleotide sequence ID" value="NZ_CP049863.1"/>
</dbReference>
<dbReference type="SUPFAM" id="SSF51726">
    <property type="entry name" value="UROD/MetE-like"/>
    <property type="match status" value="1"/>
</dbReference>
<dbReference type="InterPro" id="IPR038071">
    <property type="entry name" value="UROD/MetE-like_sf"/>
</dbReference>
<evidence type="ECO:0008006" key="3">
    <source>
        <dbReference type="Google" id="ProtNLM"/>
    </source>
</evidence>
<dbReference type="Gene3D" id="3.20.20.210">
    <property type="match status" value="1"/>
</dbReference>
<name>A0A6G7XIL6_9MICO</name>
<organism evidence="1 2">
    <name type="scientific">Leucobacter viscericola</name>
    <dbReference type="NCBI Taxonomy" id="2714935"/>
    <lineage>
        <taxon>Bacteria</taxon>
        <taxon>Bacillati</taxon>
        <taxon>Actinomycetota</taxon>
        <taxon>Actinomycetes</taxon>
        <taxon>Micrococcales</taxon>
        <taxon>Microbacteriaceae</taxon>
        <taxon>Leucobacter</taxon>
    </lineage>
</organism>
<sequence>MTETKPSSQTIRGAHLVGSINFDDAETTMRVAAETLGPWLKRIPDGEVGERFHWIAFQPGRLAAAEGIERVGDTPIPLRMLDIRSVRIAEGVDAADLVLPPLGYAEAALASWKVFAELKQQGVIASGTRFQVSLPTPLGVVGSFVRAEDREAFEPVYEAALAAELDEILAVVPHDEIAVQWDAAVEFAILEEAATDLRRHAWFDDVWAGTTSRLARQIDRLPADVEVGVHLCYGDVAEKHFVEPGDAANLTRFANLTAEQTTRALNWLHLPVPIERDDDAFFAPLAELVLPEETELYLGLVHREDGAEGARRRIATAQRHVSRDFGVATECGFGRAPEGTTVPLFEAHREVAAAW</sequence>
<gene>
    <name evidence="1" type="ORF">G7068_14505</name>
</gene>
<keyword evidence="2" id="KW-1185">Reference proteome</keyword>